<evidence type="ECO:0000313" key="1">
    <source>
        <dbReference type="EMBL" id="OOP56549.1"/>
    </source>
</evidence>
<sequence>MELKIGSFKPEYAGKMQFYLSALNDI</sequence>
<reference evidence="1 2" key="1">
    <citation type="journal article" date="2017" name="Water Res.">
        <title>Discovery and metagenomic analysis of an anammox bacterial enrichment related to Candidatus "Brocadia caroliniensis" in a full-scale glycerol-fed nitritation-denitritation separate centrate treatment process.</title>
        <authorList>
            <person name="Park H."/>
            <person name="Brotto A.C."/>
            <person name="van Loosdrecht M.C."/>
            <person name="Chandran K."/>
        </authorList>
    </citation>
    <scope>NUCLEOTIDE SEQUENCE [LARGE SCALE GENOMIC DNA]</scope>
    <source>
        <strain evidence="1">26THWARD</strain>
    </source>
</reference>
<name>A0A1V4ATR9_9BACT</name>
<proteinExistence type="predicted"/>
<organism evidence="1 2">
    <name type="scientific">Candidatus Brocadia carolinensis</name>
    <dbReference type="NCBI Taxonomy" id="1004156"/>
    <lineage>
        <taxon>Bacteria</taxon>
        <taxon>Pseudomonadati</taxon>
        <taxon>Planctomycetota</taxon>
        <taxon>Candidatus Brocadiia</taxon>
        <taxon>Candidatus Brocadiales</taxon>
        <taxon>Candidatus Brocadiaceae</taxon>
        <taxon>Candidatus Brocadia</taxon>
    </lineage>
</organism>
<dbReference type="AlphaFoldDB" id="A0A1V4ATR9"/>
<gene>
    <name evidence="1" type="ORF">AYP45_08515</name>
</gene>
<evidence type="ECO:0000313" key="2">
    <source>
        <dbReference type="Proteomes" id="UP000189681"/>
    </source>
</evidence>
<comment type="caution">
    <text evidence="1">The sequence shown here is derived from an EMBL/GenBank/DDBJ whole genome shotgun (WGS) entry which is preliminary data.</text>
</comment>
<dbReference type="EMBL" id="AYTS01000076">
    <property type="protein sequence ID" value="OOP56549.1"/>
    <property type="molecule type" value="Genomic_DNA"/>
</dbReference>
<accession>A0A1V4ATR9</accession>
<protein>
    <submittedName>
        <fullName evidence="1">Uncharacterized protein</fullName>
    </submittedName>
</protein>
<dbReference type="Proteomes" id="UP000189681">
    <property type="component" value="Unassembled WGS sequence"/>
</dbReference>